<comment type="caution">
    <text evidence="3">The sequence shown here is derived from an EMBL/GenBank/DDBJ whole genome shotgun (WGS) entry which is preliminary data.</text>
</comment>
<dbReference type="Gene3D" id="1.10.3130.10">
    <property type="entry name" value="serine acetyltransferase, domain 1"/>
    <property type="match status" value="1"/>
</dbReference>
<feature type="compositionally biased region" description="Polar residues" evidence="1">
    <location>
        <begin position="21"/>
        <end position="35"/>
    </location>
</feature>
<accession>A0AAE0BZ84</accession>
<evidence type="ECO:0000313" key="3">
    <source>
        <dbReference type="EMBL" id="KAK3245501.1"/>
    </source>
</evidence>
<reference evidence="3 4" key="1">
    <citation type="journal article" date="2015" name="Genome Biol. Evol.">
        <title>Comparative Genomics of a Bacterivorous Green Alga Reveals Evolutionary Causalities and Consequences of Phago-Mixotrophic Mode of Nutrition.</title>
        <authorList>
            <person name="Burns J.A."/>
            <person name="Paasch A."/>
            <person name="Narechania A."/>
            <person name="Kim E."/>
        </authorList>
    </citation>
    <scope>NUCLEOTIDE SEQUENCE [LARGE SCALE GENOMIC DNA]</scope>
    <source>
        <strain evidence="3 4">PLY_AMNH</strain>
    </source>
</reference>
<dbReference type="InterPro" id="IPR042122">
    <property type="entry name" value="Ser_AcTrfase_N_sf"/>
</dbReference>
<protein>
    <recommendedName>
        <fullName evidence="2">Serine acetyltransferase N-terminal domain-containing protein</fullName>
    </recommendedName>
</protein>
<evidence type="ECO:0000259" key="2">
    <source>
        <dbReference type="SMART" id="SM00971"/>
    </source>
</evidence>
<feature type="region of interest" description="Disordered" evidence="1">
    <location>
        <begin position="1"/>
        <end position="36"/>
    </location>
</feature>
<keyword evidence="4" id="KW-1185">Reference proteome</keyword>
<organism evidence="3 4">
    <name type="scientific">Cymbomonas tetramitiformis</name>
    <dbReference type="NCBI Taxonomy" id="36881"/>
    <lineage>
        <taxon>Eukaryota</taxon>
        <taxon>Viridiplantae</taxon>
        <taxon>Chlorophyta</taxon>
        <taxon>Pyramimonadophyceae</taxon>
        <taxon>Pyramimonadales</taxon>
        <taxon>Pyramimonadaceae</taxon>
        <taxon>Cymbomonas</taxon>
    </lineage>
</organism>
<dbReference type="GO" id="GO:0009001">
    <property type="term" value="F:serine O-acetyltransferase activity"/>
    <property type="evidence" value="ECO:0007669"/>
    <property type="project" value="InterPro"/>
</dbReference>
<feature type="non-terminal residue" evidence="3">
    <location>
        <position position="166"/>
    </location>
</feature>
<dbReference type="GO" id="GO:0005737">
    <property type="term" value="C:cytoplasm"/>
    <property type="evidence" value="ECO:0007669"/>
    <property type="project" value="InterPro"/>
</dbReference>
<evidence type="ECO:0000313" key="4">
    <source>
        <dbReference type="Proteomes" id="UP001190700"/>
    </source>
</evidence>
<dbReference type="EMBL" id="LGRX02030588">
    <property type="protein sequence ID" value="KAK3245501.1"/>
    <property type="molecule type" value="Genomic_DNA"/>
</dbReference>
<dbReference type="Pfam" id="PF06426">
    <property type="entry name" value="SATase_N"/>
    <property type="match status" value="1"/>
</dbReference>
<feature type="domain" description="Serine acetyltransferase N-terminal" evidence="2">
    <location>
        <begin position="93"/>
        <end position="165"/>
    </location>
</feature>
<dbReference type="Proteomes" id="UP001190700">
    <property type="component" value="Unassembled WGS sequence"/>
</dbReference>
<gene>
    <name evidence="3" type="ORF">CYMTET_44932</name>
</gene>
<sequence>MANWARSKEEQEGTSHRFGASDTSSEGVQSNSSKNPWVHGGFPQYLQSELDLDDSFCDNYRNAAATTHVQENLLSQDSAKDVYDPNTPDVDPIWDAIRAEAQAEATSEPVLTSFLYSCVLSHSCLEQAVGFVVGQRLANRILSATQVPAPLPLVLPSPTTILSATQ</sequence>
<dbReference type="AlphaFoldDB" id="A0AAE0BZ84"/>
<evidence type="ECO:0000256" key="1">
    <source>
        <dbReference type="SAM" id="MobiDB-lite"/>
    </source>
</evidence>
<dbReference type="InterPro" id="IPR010493">
    <property type="entry name" value="Ser_AcTrfase_N"/>
</dbReference>
<dbReference type="GO" id="GO:0006535">
    <property type="term" value="P:cysteine biosynthetic process from serine"/>
    <property type="evidence" value="ECO:0007669"/>
    <property type="project" value="InterPro"/>
</dbReference>
<dbReference type="PANTHER" id="PTHR42811">
    <property type="entry name" value="SERINE ACETYLTRANSFERASE"/>
    <property type="match status" value="1"/>
</dbReference>
<proteinExistence type="predicted"/>
<dbReference type="SMART" id="SM00971">
    <property type="entry name" value="SATase_N"/>
    <property type="match status" value="1"/>
</dbReference>
<feature type="compositionally biased region" description="Basic and acidic residues" evidence="1">
    <location>
        <begin position="1"/>
        <end position="15"/>
    </location>
</feature>
<name>A0AAE0BZ84_9CHLO</name>